<reference evidence="2" key="1">
    <citation type="submission" date="2021-01" db="EMBL/GenBank/DDBJ databases">
        <title>Genome sequence of strain Noviherbaspirillum sp. DKR-6.</title>
        <authorList>
            <person name="Chaudhary D.K."/>
        </authorList>
    </citation>
    <scope>NUCLEOTIDE SEQUENCE</scope>
    <source>
        <strain evidence="2">DKR-6</strain>
    </source>
</reference>
<dbReference type="Proteomes" id="UP000622890">
    <property type="component" value="Unassembled WGS sequence"/>
</dbReference>
<dbReference type="InterPro" id="IPR015943">
    <property type="entry name" value="WD40/YVTN_repeat-like_dom_sf"/>
</dbReference>
<feature type="chain" id="PRO_5037642756" evidence="1">
    <location>
        <begin position="22"/>
        <end position="393"/>
    </location>
</feature>
<dbReference type="RefSeq" id="WP_200594293.1">
    <property type="nucleotide sequence ID" value="NZ_JAEPBG010000008.1"/>
</dbReference>
<organism evidence="2 3">
    <name type="scientific">Noviherbaspirillum pedocola</name>
    <dbReference type="NCBI Taxonomy" id="2801341"/>
    <lineage>
        <taxon>Bacteria</taxon>
        <taxon>Pseudomonadati</taxon>
        <taxon>Pseudomonadota</taxon>
        <taxon>Betaproteobacteria</taxon>
        <taxon>Burkholderiales</taxon>
        <taxon>Oxalobacteraceae</taxon>
        <taxon>Noviherbaspirillum</taxon>
    </lineage>
</organism>
<feature type="signal peptide" evidence="1">
    <location>
        <begin position="1"/>
        <end position="21"/>
    </location>
</feature>
<keyword evidence="1" id="KW-0732">Signal</keyword>
<dbReference type="AlphaFoldDB" id="A0A934T0P7"/>
<dbReference type="InterPro" id="IPR011044">
    <property type="entry name" value="Quino_amine_DH_bsu"/>
</dbReference>
<gene>
    <name evidence="2" type="ORF">JJB74_18660</name>
</gene>
<evidence type="ECO:0000313" key="3">
    <source>
        <dbReference type="Proteomes" id="UP000622890"/>
    </source>
</evidence>
<name>A0A934T0P7_9BURK</name>
<proteinExistence type="predicted"/>
<evidence type="ECO:0000313" key="2">
    <source>
        <dbReference type="EMBL" id="MBK4736652.1"/>
    </source>
</evidence>
<protein>
    <submittedName>
        <fullName evidence="2">Uncharacterized protein</fullName>
    </submittedName>
</protein>
<sequence>MFKLNYAGIAAAFIAASTLSACGGGDNNAPSDNPHLTTFMSVPNVTGSTSFSNDGGVVYQGRFYLTDRNNKAVDVYDVKTHALVGLIKGTGASAFTGAGASTDSSGPNSVSPVTGTNKMYATDVDSVKIIDTGSNTVTGVIPINAPGTTAGTGHRADASCYDADDHLLMVNNAADSFSTWINTDNDSVVAQYAYPDNTTGLEGCVYDHSTRTFYTANDGTDTNPNGELNRITASAVLNNGTNPISLAAGDRFTLGQCGPGGIDLGPGTDLIVACDMSGTNGAKLITQILNRTNGQIVATVPFGGADLLSYDSVSNRYYLGARNWQTGGVANKSLPFNPVLGIIDGATHALLFQVAAGKGAHVAVVDPATQQVFVPASAGSAFTDPGIGVYSTH</sequence>
<dbReference type="Gene3D" id="2.130.10.10">
    <property type="entry name" value="YVTN repeat-like/Quinoprotein amine dehydrogenase"/>
    <property type="match status" value="1"/>
</dbReference>
<dbReference type="PROSITE" id="PS51257">
    <property type="entry name" value="PROKAR_LIPOPROTEIN"/>
    <property type="match status" value="1"/>
</dbReference>
<evidence type="ECO:0000256" key="1">
    <source>
        <dbReference type="SAM" id="SignalP"/>
    </source>
</evidence>
<dbReference type="EMBL" id="JAEPBG010000008">
    <property type="protein sequence ID" value="MBK4736652.1"/>
    <property type="molecule type" value="Genomic_DNA"/>
</dbReference>
<accession>A0A934T0P7</accession>
<comment type="caution">
    <text evidence="2">The sequence shown here is derived from an EMBL/GenBank/DDBJ whole genome shotgun (WGS) entry which is preliminary data.</text>
</comment>
<keyword evidence="3" id="KW-1185">Reference proteome</keyword>
<dbReference type="SUPFAM" id="SSF50969">
    <property type="entry name" value="YVTN repeat-like/Quinoprotein amine dehydrogenase"/>
    <property type="match status" value="1"/>
</dbReference>